<dbReference type="FunFam" id="3.40.640.10:FF:000004">
    <property type="entry name" value="Acetylornithine aminotransferase"/>
    <property type="match status" value="1"/>
</dbReference>
<keyword evidence="9" id="KW-1185">Reference proteome</keyword>
<dbReference type="Gene3D" id="3.40.640.10">
    <property type="entry name" value="Type I PLP-dependent aspartate aminotransferase-like (Major domain)"/>
    <property type="match status" value="1"/>
</dbReference>
<dbReference type="NCBIfam" id="TIGR00709">
    <property type="entry name" value="dat"/>
    <property type="match status" value="1"/>
</dbReference>
<dbReference type="PROSITE" id="PS00600">
    <property type="entry name" value="AA_TRANSFER_CLASS_3"/>
    <property type="match status" value="1"/>
</dbReference>
<evidence type="ECO:0000256" key="6">
    <source>
        <dbReference type="RuleBase" id="RU003560"/>
    </source>
</evidence>
<accession>A0AAU7NY88</accession>
<evidence type="ECO:0000256" key="1">
    <source>
        <dbReference type="ARBA" id="ARBA00001933"/>
    </source>
</evidence>
<dbReference type="PANTHER" id="PTHR43552:SF2">
    <property type="entry name" value="DIAMINOBUTYRATE--2-OXOGLUTARATE TRANSAMINASE"/>
    <property type="match status" value="1"/>
</dbReference>
<keyword evidence="5 6" id="KW-0663">Pyridoxal phosphate</keyword>
<evidence type="ECO:0000256" key="4">
    <source>
        <dbReference type="ARBA" id="ARBA00022679"/>
    </source>
</evidence>
<sequence length="425" mass="46780">MRIFEEMESEVRGYVRSFPAIFHVARGSEMFDEHGKRYIDFFAGAGTLNYGHNNPLLTDAMIQYLQEGGIVHGLDKATVAKRAFLTKLRDTILAPRNLQYKVQFTGPTGTNAVETALKLARMIKRRSNIISFTNGYHGLTLGALAVTGNYDYKDESYGSRSNVAFMPYDGYLGEDVNTIDYLRLFLEDGSSGIDLPAAIIVETVQGEGGINVASIEWLKALETLCREFDILLIIDDIQVGNGRTGTFFSFERAGIYPDMVTLSKSIGGGLPMALLLMRPELDQWQPGEHTGTFRGNNLAFIAATQALSYWDNDDLAQAVKYKGDLLRKELERIAAKFPELGASVRGLGMVQGLVLPQTGVAGETSAEAFTRGLVIETAGANDHVLKFLPSLLIEEDLLHEGLEIVEQSLAVLVEKRHKLLTGDSE</sequence>
<dbReference type="InterPro" id="IPR004637">
    <property type="entry name" value="Dat"/>
</dbReference>
<proteinExistence type="inferred from homology"/>
<keyword evidence="3 7" id="KW-0032">Aminotransferase</keyword>
<dbReference type="NCBIfam" id="TIGR02407">
    <property type="entry name" value="ectoine_ectB"/>
    <property type="match status" value="1"/>
</dbReference>
<protein>
    <recommendedName>
        <fullName evidence="7">Diaminobutyrate--2-oxoglutarate transaminase</fullName>
        <ecNumber evidence="7">2.6.1.76</ecNumber>
    </recommendedName>
    <alternativeName>
        <fullName evidence="7">DABA aminotransferase</fullName>
    </alternativeName>
</protein>
<organism evidence="8 9">
    <name type="scientific">Methylomarinum roseum</name>
    <dbReference type="NCBI Taxonomy" id="3067653"/>
    <lineage>
        <taxon>Bacteria</taxon>
        <taxon>Pseudomonadati</taxon>
        <taxon>Pseudomonadota</taxon>
        <taxon>Gammaproteobacteria</taxon>
        <taxon>Methylococcales</taxon>
        <taxon>Methylococcaceae</taxon>
        <taxon>Methylomarinum</taxon>
    </lineage>
</organism>
<keyword evidence="4 7" id="KW-0808">Transferase</keyword>
<dbReference type="Gene3D" id="3.90.1150.10">
    <property type="entry name" value="Aspartate Aminotransferase, domain 1"/>
    <property type="match status" value="1"/>
</dbReference>
<dbReference type="InterPro" id="IPR049704">
    <property type="entry name" value="Aminotrans_3_PPA_site"/>
</dbReference>
<dbReference type="PANTHER" id="PTHR43552">
    <property type="entry name" value="DIAMINOBUTYRATE--2-OXOGLUTARATE AMINOTRANSFERASE"/>
    <property type="match status" value="1"/>
</dbReference>
<evidence type="ECO:0000256" key="2">
    <source>
        <dbReference type="ARBA" id="ARBA00008954"/>
    </source>
</evidence>
<comment type="cofactor">
    <cofactor evidence="1 7">
        <name>pyridoxal 5'-phosphate</name>
        <dbReference type="ChEBI" id="CHEBI:597326"/>
    </cofactor>
</comment>
<reference evidence="8 9" key="1">
    <citation type="journal article" date="2024" name="Microbiology">
        <title>Methylomarinum rosea sp. nov., a novel halophilic methanotrophic bacterium from the hypersaline Lake Elton.</title>
        <authorList>
            <person name="Suleimanov R.Z."/>
            <person name="Oshkin I.Y."/>
            <person name="Danilova O.V."/>
            <person name="Suzina N.E."/>
            <person name="Dedysh S.N."/>
        </authorList>
    </citation>
    <scope>NUCLEOTIDE SEQUENCE [LARGE SCALE GENOMIC DNA]</scope>
    <source>
        <strain evidence="8 9">Ch1-1</strain>
    </source>
</reference>
<evidence type="ECO:0000313" key="8">
    <source>
        <dbReference type="EMBL" id="XBS21596.1"/>
    </source>
</evidence>
<dbReference type="GO" id="GO:0045303">
    <property type="term" value="F:diaminobutyrate-2-oxoglutarate transaminase activity"/>
    <property type="evidence" value="ECO:0007669"/>
    <property type="project" value="UniProtKB-EC"/>
</dbReference>
<dbReference type="Proteomes" id="UP001225378">
    <property type="component" value="Chromosome"/>
</dbReference>
<dbReference type="InterPro" id="IPR015424">
    <property type="entry name" value="PyrdxlP-dep_Trfase"/>
</dbReference>
<evidence type="ECO:0000313" key="9">
    <source>
        <dbReference type="Proteomes" id="UP001225378"/>
    </source>
</evidence>
<gene>
    <name evidence="8" type="primary">ectB</name>
    <name evidence="8" type="ORF">Q9L42_005590</name>
</gene>
<comment type="catalytic activity">
    <reaction evidence="7">
        <text>L-2,4-diaminobutanoate + 2-oxoglutarate = L-aspartate 4-semialdehyde + L-glutamate</text>
        <dbReference type="Rhea" id="RHEA:11160"/>
        <dbReference type="ChEBI" id="CHEBI:16810"/>
        <dbReference type="ChEBI" id="CHEBI:29985"/>
        <dbReference type="ChEBI" id="CHEBI:58761"/>
        <dbReference type="ChEBI" id="CHEBI:537519"/>
        <dbReference type="EC" id="2.6.1.76"/>
    </reaction>
</comment>
<comment type="function">
    <text evidence="7">Catalyzes reversively the conversion of L-aspartate beta-semialdehyde (ASA) to L-2,4-diaminobutyrate (DABA) by transamination with L-glutamate.</text>
</comment>
<dbReference type="GO" id="GO:0019491">
    <property type="term" value="P:ectoine biosynthetic process"/>
    <property type="evidence" value="ECO:0007669"/>
    <property type="project" value="InterPro"/>
</dbReference>
<dbReference type="AlphaFoldDB" id="A0AAU7NY88"/>
<evidence type="ECO:0000256" key="3">
    <source>
        <dbReference type="ARBA" id="ARBA00022576"/>
    </source>
</evidence>
<dbReference type="GO" id="GO:0047307">
    <property type="term" value="F:diaminobutyrate-pyruvate transaminase activity"/>
    <property type="evidence" value="ECO:0007669"/>
    <property type="project" value="InterPro"/>
</dbReference>
<dbReference type="CDD" id="cd00610">
    <property type="entry name" value="OAT_like"/>
    <property type="match status" value="1"/>
</dbReference>
<dbReference type="PIRSF" id="PIRSF000521">
    <property type="entry name" value="Transaminase_4ab_Lys_Orn"/>
    <property type="match status" value="1"/>
</dbReference>
<dbReference type="InterPro" id="IPR005814">
    <property type="entry name" value="Aminotrans_3"/>
</dbReference>
<dbReference type="EMBL" id="CP157743">
    <property type="protein sequence ID" value="XBS21596.1"/>
    <property type="molecule type" value="Genomic_DNA"/>
</dbReference>
<dbReference type="RefSeq" id="WP_305909416.1">
    <property type="nucleotide sequence ID" value="NZ_CP157743.1"/>
</dbReference>
<dbReference type="NCBIfam" id="NF006733">
    <property type="entry name" value="PRK09264.1"/>
    <property type="match status" value="1"/>
</dbReference>
<dbReference type="InterPro" id="IPR012773">
    <property type="entry name" value="Ectoine_EctB"/>
</dbReference>
<dbReference type="GO" id="GO:0030170">
    <property type="term" value="F:pyridoxal phosphate binding"/>
    <property type="evidence" value="ECO:0007669"/>
    <property type="project" value="InterPro"/>
</dbReference>
<dbReference type="KEGG" id="mech:Q9L42_005590"/>
<dbReference type="InterPro" id="IPR015421">
    <property type="entry name" value="PyrdxlP-dep_Trfase_major"/>
</dbReference>
<dbReference type="EC" id="2.6.1.76" evidence="7"/>
<dbReference type="SUPFAM" id="SSF53383">
    <property type="entry name" value="PLP-dependent transferases"/>
    <property type="match status" value="1"/>
</dbReference>
<dbReference type="Pfam" id="PF00202">
    <property type="entry name" value="Aminotran_3"/>
    <property type="match status" value="1"/>
</dbReference>
<dbReference type="InterPro" id="IPR015422">
    <property type="entry name" value="PyrdxlP-dep_Trfase_small"/>
</dbReference>
<evidence type="ECO:0000256" key="7">
    <source>
        <dbReference type="RuleBase" id="RU365034"/>
    </source>
</evidence>
<name>A0AAU7NY88_9GAMM</name>
<evidence type="ECO:0000256" key="5">
    <source>
        <dbReference type="ARBA" id="ARBA00022898"/>
    </source>
</evidence>
<comment type="pathway">
    <text evidence="7">Amine and polyamine biosynthesis; ectoine biosynthesis; L-ectoine from L-aspartate 4-semialdehyde: step 1/3.</text>
</comment>
<comment type="similarity">
    <text evidence="2 6">Belongs to the class-III pyridoxal-phosphate-dependent aminotransferase family.</text>
</comment>